<reference evidence="14" key="3">
    <citation type="submission" date="2025-05" db="UniProtKB">
        <authorList>
            <consortium name="Ensembl"/>
        </authorList>
    </citation>
    <scope>IDENTIFICATION</scope>
    <source>
        <strain evidence="14">Thorbecke</strain>
    </source>
</reference>
<keyword evidence="15" id="KW-1185">Reference proteome</keyword>
<dbReference type="EMBL" id="AAGW02033056">
    <property type="status" value="NOT_ANNOTATED_CDS"/>
    <property type="molecule type" value="Genomic_DNA"/>
</dbReference>
<evidence type="ECO:0000256" key="10">
    <source>
        <dbReference type="ARBA" id="ARBA00073109"/>
    </source>
</evidence>
<dbReference type="PRINTS" id="PR00266">
    <property type="entry name" value="INTERFERONAB"/>
</dbReference>
<gene>
    <name evidence="14" type="primary">IFNB1</name>
    <name evidence="13" type="synonym">IF1DA1</name>
</gene>
<dbReference type="GO" id="GO:2001235">
    <property type="term" value="P:positive regulation of apoptotic signaling pathway"/>
    <property type="evidence" value="ECO:0007669"/>
    <property type="project" value="Ensembl"/>
</dbReference>
<evidence type="ECO:0000256" key="2">
    <source>
        <dbReference type="ARBA" id="ARBA00011033"/>
    </source>
</evidence>
<keyword evidence="5" id="KW-0964">Secreted</keyword>
<evidence type="ECO:0000256" key="3">
    <source>
        <dbReference type="ARBA" id="ARBA00011245"/>
    </source>
</evidence>
<dbReference type="GO" id="GO:0035458">
    <property type="term" value="P:cellular response to interferon-beta"/>
    <property type="evidence" value="ECO:0007669"/>
    <property type="project" value="Ensembl"/>
</dbReference>
<dbReference type="PaxDb" id="9986-ENSOCUP00000020497"/>
<keyword evidence="8" id="KW-1015">Disulfide bond</keyword>
<dbReference type="STRING" id="9986.ENSOCUP00000020497"/>
<evidence type="ECO:0000313" key="13">
    <source>
        <dbReference type="EMBL" id="CAB0000287.1"/>
    </source>
</evidence>
<dbReference type="GeneID" id="100342931"/>
<evidence type="ECO:0000256" key="5">
    <source>
        <dbReference type="ARBA" id="ARBA00022525"/>
    </source>
</evidence>
<dbReference type="GO" id="GO:0005125">
    <property type="term" value="F:cytokine activity"/>
    <property type="evidence" value="ECO:0007669"/>
    <property type="project" value="UniProtKB-KW"/>
</dbReference>
<comment type="similarity">
    <text evidence="2 11">Belongs to the alpha/beta interferon family.</text>
</comment>
<feature type="chain" id="PRO_5044731974" description="Interferon beta" evidence="12">
    <location>
        <begin position="22"/>
        <end position="180"/>
    </location>
</feature>
<evidence type="ECO:0000256" key="8">
    <source>
        <dbReference type="ARBA" id="ARBA00023157"/>
    </source>
</evidence>
<dbReference type="AlphaFoldDB" id="G1TTX4"/>
<dbReference type="GeneTree" id="ENSGT01000000214430"/>
<keyword evidence="4 11" id="KW-0202">Cytokine</keyword>
<dbReference type="FunFam" id="1.20.1250.10:FF:000026">
    <property type="entry name" value="Interferon beta"/>
    <property type="match status" value="1"/>
</dbReference>
<dbReference type="GO" id="GO:0045581">
    <property type="term" value="P:negative regulation of T cell differentiation"/>
    <property type="evidence" value="ECO:0007669"/>
    <property type="project" value="Ensembl"/>
</dbReference>
<dbReference type="SMART" id="SM00076">
    <property type="entry name" value="IFabd"/>
    <property type="match status" value="1"/>
</dbReference>
<keyword evidence="6 12" id="KW-0732">Signal</keyword>
<evidence type="ECO:0000256" key="7">
    <source>
        <dbReference type="ARBA" id="ARBA00023118"/>
    </source>
</evidence>
<dbReference type="RefSeq" id="XP_069922074.1">
    <property type="nucleotide sequence ID" value="XM_070065973.1"/>
</dbReference>
<proteinExistence type="inferred from homology"/>
<dbReference type="GO" id="GO:0043330">
    <property type="term" value="P:response to exogenous dsRNA"/>
    <property type="evidence" value="ECO:0007669"/>
    <property type="project" value="Ensembl"/>
</dbReference>
<evidence type="ECO:0000256" key="12">
    <source>
        <dbReference type="SAM" id="SignalP"/>
    </source>
</evidence>
<dbReference type="PANTHER" id="PTHR11691:SF73">
    <property type="entry name" value="INTERFERON BETA"/>
    <property type="match status" value="1"/>
</dbReference>
<evidence type="ECO:0000313" key="14">
    <source>
        <dbReference type="Ensembl" id="ENSOCUP00000020497.1"/>
    </source>
</evidence>
<dbReference type="GO" id="GO:0002312">
    <property type="term" value="P:B cell activation involved in immune response"/>
    <property type="evidence" value="ECO:0007669"/>
    <property type="project" value="Ensembl"/>
</dbReference>
<dbReference type="GO" id="GO:0045944">
    <property type="term" value="P:positive regulation of transcription by RNA polymerase II"/>
    <property type="evidence" value="ECO:0007669"/>
    <property type="project" value="Ensembl"/>
</dbReference>
<dbReference type="PROSITE" id="PS00252">
    <property type="entry name" value="INTERFERON_A_B_D"/>
    <property type="match status" value="1"/>
</dbReference>
<dbReference type="GO" id="GO:1900182">
    <property type="term" value="P:positive regulation of protein localization to nucleus"/>
    <property type="evidence" value="ECO:0007669"/>
    <property type="project" value="Ensembl"/>
</dbReference>
<dbReference type="eggNOG" id="ENOG502SQGR">
    <property type="taxonomic scope" value="Eukaryota"/>
</dbReference>
<reference evidence="14 15" key="1">
    <citation type="journal article" date="2011" name="Nature">
        <title>A high-resolution map of human evolutionary constraint using 29 mammals.</title>
        <authorList>
            <person name="Lindblad-Toh K."/>
            <person name="Garber M."/>
            <person name="Zuk O."/>
            <person name="Lin M.F."/>
            <person name="Parker B.J."/>
            <person name="Washietl S."/>
            <person name="Kheradpour P."/>
            <person name="Ernst J."/>
            <person name="Jordan G."/>
            <person name="Mauceli E."/>
            <person name="Ward L.D."/>
            <person name="Lowe C.B."/>
            <person name="Holloway A.K."/>
            <person name="Clamp M."/>
            <person name="Gnerre S."/>
            <person name="Alfoldi J."/>
            <person name="Beal K."/>
            <person name="Chang J."/>
            <person name="Clawson H."/>
            <person name="Cuff J."/>
            <person name="Di Palma F."/>
            <person name="Fitzgerald S."/>
            <person name="Flicek P."/>
            <person name="Guttman M."/>
            <person name="Hubisz M.J."/>
            <person name="Jaffe D.B."/>
            <person name="Jungreis I."/>
            <person name="Kent W.J."/>
            <person name="Kostka D."/>
            <person name="Lara M."/>
            <person name="Martins A.L."/>
            <person name="Massingham T."/>
            <person name="Moltke I."/>
            <person name="Raney B.J."/>
            <person name="Rasmussen M.D."/>
            <person name="Robinson J."/>
            <person name="Stark A."/>
            <person name="Vilella A.J."/>
            <person name="Wen J."/>
            <person name="Xie X."/>
            <person name="Zody M.C."/>
            <person name="Baldwin J."/>
            <person name="Bloom T."/>
            <person name="Chin C.W."/>
            <person name="Heiman D."/>
            <person name="Nicol R."/>
            <person name="Nusbaum C."/>
            <person name="Young S."/>
            <person name="Wilkinson J."/>
            <person name="Worley K.C."/>
            <person name="Kovar C.L."/>
            <person name="Muzny D.M."/>
            <person name="Gibbs R.A."/>
            <person name="Cree A."/>
            <person name="Dihn H.H."/>
            <person name="Fowler G."/>
            <person name="Jhangiani S."/>
            <person name="Joshi V."/>
            <person name="Lee S."/>
            <person name="Lewis L.R."/>
            <person name="Nazareth L.V."/>
            <person name="Okwuonu G."/>
            <person name="Santibanez J."/>
            <person name="Warren W.C."/>
            <person name="Mardis E.R."/>
            <person name="Weinstock G.M."/>
            <person name="Wilson R.K."/>
            <person name="Delehaunty K."/>
            <person name="Dooling D."/>
            <person name="Fronik C."/>
            <person name="Fulton L."/>
            <person name="Fulton B."/>
            <person name="Graves T."/>
            <person name="Minx P."/>
            <person name="Sodergren E."/>
            <person name="Birney E."/>
            <person name="Margulies E.H."/>
            <person name="Herrero J."/>
            <person name="Green E.D."/>
            <person name="Haussler D."/>
            <person name="Siepel A."/>
            <person name="Goldman N."/>
            <person name="Pollard K.S."/>
            <person name="Pedersen J.S."/>
            <person name="Lander E.S."/>
            <person name="Kellis M."/>
        </authorList>
    </citation>
    <scope>NUCLEOTIDE SEQUENCE [LARGE SCALE GENOMIC DNA]</scope>
    <source>
        <strain evidence="14 15">Thorbecke inbred</strain>
    </source>
</reference>
<dbReference type="GO" id="GO:0140374">
    <property type="term" value="P:antiviral innate immune response"/>
    <property type="evidence" value="ECO:0007669"/>
    <property type="project" value="Ensembl"/>
</dbReference>
<dbReference type="Ensembl" id="ENSOCUT00000025367.1">
    <property type="protein sequence ID" value="ENSOCUP00000020497.1"/>
    <property type="gene ID" value="ENSOCUG00000021649.1"/>
</dbReference>
<dbReference type="GO" id="GO:2000552">
    <property type="term" value="P:negative regulation of T-helper 2 cell cytokine production"/>
    <property type="evidence" value="ECO:0007669"/>
    <property type="project" value="Ensembl"/>
</dbReference>
<dbReference type="SMR" id="G1TTX4"/>
<organism evidence="14 15">
    <name type="scientific">Oryctolagus cuniculus</name>
    <name type="common">Rabbit</name>
    <dbReference type="NCBI Taxonomy" id="9986"/>
    <lineage>
        <taxon>Eukaryota</taxon>
        <taxon>Metazoa</taxon>
        <taxon>Chordata</taxon>
        <taxon>Craniata</taxon>
        <taxon>Vertebrata</taxon>
        <taxon>Euteleostomi</taxon>
        <taxon>Mammalia</taxon>
        <taxon>Eutheria</taxon>
        <taxon>Euarchontoglires</taxon>
        <taxon>Glires</taxon>
        <taxon>Lagomorpha</taxon>
        <taxon>Leporidae</taxon>
        <taxon>Oryctolagus</taxon>
    </lineage>
</organism>
<dbReference type="SUPFAM" id="SSF47266">
    <property type="entry name" value="4-helical cytokines"/>
    <property type="match status" value="1"/>
</dbReference>
<comment type="subcellular location">
    <subcellularLocation>
        <location evidence="1">Secreted</location>
    </subcellularLocation>
</comment>
<protein>
    <recommendedName>
        <fullName evidence="10">Interferon beta</fullName>
    </recommendedName>
</protein>
<dbReference type="EMBL" id="LR761100">
    <property type="protein sequence ID" value="CAB0000287.1"/>
    <property type="molecule type" value="Genomic_DNA"/>
</dbReference>
<sequence>MINRCILQIALLLCFSTTALSMSYNSLQIQLWHGSLTCAKLLLQLNGTTEDCLNERINFKVPKEIKEPQQLQKEDTTLVIFEMLNNIFDIFRKNFSSTGWNETLVENLLGETHLQIHHLKSKINKKVTLESIRMNLRLKSYYWRIMDYLETKQYSNCAWKIVQLEIFRNFSFIIMLIDYL</sequence>
<reference evidence="13" key="2">
    <citation type="journal article" date="2020" name="Genomics">
        <title>Comparative genomic analysis of eutherian interferon genes.</title>
        <authorList>
            <person name="Premzl M."/>
        </authorList>
    </citation>
    <scope>NUCLEOTIDE SEQUENCE</scope>
</reference>
<dbReference type="InterPro" id="IPR000471">
    <property type="entry name" value="Interferon_alpha/beta/delta"/>
</dbReference>
<dbReference type="CTD" id="3456"/>
<dbReference type="GO" id="GO:0060337">
    <property type="term" value="P:type I interferon-mediated signaling pathway"/>
    <property type="evidence" value="ECO:0007669"/>
    <property type="project" value="Ensembl"/>
</dbReference>
<dbReference type="Gene3D" id="1.20.1250.10">
    <property type="match status" value="1"/>
</dbReference>
<comment type="subunit">
    <text evidence="3">Monomer.</text>
</comment>
<evidence type="ECO:0000256" key="9">
    <source>
        <dbReference type="ARBA" id="ARBA00023180"/>
    </source>
</evidence>
<dbReference type="GO" id="GO:0045071">
    <property type="term" value="P:negative regulation of viral genome replication"/>
    <property type="evidence" value="ECO:0007669"/>
    <property type="project" value="Ensembl"/>
</dbReference>
<name>G1TTX4_RABIT</name>
<dbReference type="GO" id="GO:0098586">
    <property type="term" value="P:cellular response to virus"/>
    <property type="evidence" value="ECO:0007669"/>
    <property type="project" value="Ensembl"/>
</dbReference>
<evidence type="ECO:0000313" key="15">
    <source>
        <dbReference type="Proteomes" id="UP000001811"/>
    </source>
</evidence>
<keyword evidence="9" id="KW-0325">Glycoprotein</keyword>
<dbReference type="HOGENOM" id="CLU_109427_1_0_1"/>
<dbReference type="GO" id="GO:0008811">
    <property type="term" value="F:chloramphenicol O-acetyltransferase activity"/>
    <property type="evidence" value="ECO:0007669"/>
    <property type="project" value="Ensembl"/>
</dbReference>
<feature type="signal peptide" evidence="12">
    <location>
        <begin position="1"/>
        <end position="21"/>
    </location>
</feature>
<dbReference type="OMA" id="HWQKEHL"/>
<dbReference type="GO" id="GO:0005615">
    <property type="term" value="C:extracellular space"/>
    <property type="evidence" value="ECO:0007669"/>
    <property type="project" value="UniProtKB-KW"/>
</dbReference>
<evidence type="ECO:0000256" key="11">
    <source>
        <dbReference type="RuleBase" id="RU000436"/>
    </source>
</evidence>
<evidence type="ECO:0000256" key="1">
    <source>
        <dbReference type="ARBA" id="ARBA00004613"/>
    </source>
</evidence>
<dbReference type="GO" id="GO:0005126">
    <property type="term" value="F:cytokine receptor binding"/>
    <property type="evidence" value="ECO:0007669"/>
    <property type="project" value="Ensembl"/>
</dbReference>
<dbReference type="GO" id="GO:0071359">
    <property type="term" value="P:cellular response to dsRNA"/>
    <property type="evidence" value="ECO:0007669"/>
    <property type="project" value="UniProtKB-ARBA"/>
</dbReference>
<keyword evidence="7 11" id="KW-0051">Antiviral defense</keyword>
<dbReference type="Proteomes" id="UP000001811">
    <property type="component" value="Chromosome 1"/>
</dbReference>
<accession>G1TTX4</accession>
<evidence type="ECO:0000256" key="4">
    <source>
        <dbReference type="ARBA" id="ARBA00022514"/>
    </source>
</evidence>
<evidence type="ECO:0000256" key="6">
    <source>
        <dbReference type="ARBA" id="ARBA00022729"/>
    </source>
</evidence>
<dbReference type="OrthoDB" id="8922121at2759"/>
<dbReference type="Pfam" id="PF00143">
    <property type="entry name" value="Interferon"/>
    <property type="match status" value="1"/>
</dbReference>
<dbReference type="PANTHER" id="PTHR11691">
    <property type="entry name" value="TYPE I INTERFERON"/>
    <property type="match status" value="1"/>
</dbReference>
<dbReference type="InterPro" id="IPR009079">
    <property type="entry name" value="4_helix_cytokine-like_core"/>
</dbReference>
<dbReference type="GO" id="GO:0007259">
    <property type="term" value="P:cell surface receptor signaling pathway via JAK-STAT"/>
    <property type="evidence" value="ECO:0007669"/>
    <property type="project" value="Ensembl"/>
</dbReference>